<dbReference type="GO" id="GO:0008270">
    <property type="term" value="F:zinc ion binding"/>
    <property type="evidence" value="ECO:0007669"/>
    <property type="project" value="UniProtKB-KW"/>
</dbReference>
<dbReference type="PANTHER" id="PTHR14196">
    <property type="entry name" value="ODD-SKIPPED - RELATED"/>
    <property type="match status" value="1"/>
</dbReference>
<dbReference type="FunFam" id="3.30.160.60:FF:000202">
    <property type="entry name" value="Zinc finger protein 574"/>
    <property type="match status" value="1"/>
</dbReference>
<dbReference type="GO" id="GO:0032502">
    <property type="term" value="P:developmental process"/>
    <property type="evidence" value="ECO:0007669"/>
    <property type="project" value="UniProtKB-ARBA"/>
</dbReference>
<dbReference type="SMART" id="SM00355">
    <property type="entry name" value="ZnF_C2H2"/>
    <property type="match status" value="5"/>
</dbReference>
<dbReference type="AGR" id="ZFIN:ZDB-GENE-050913-16"/>
<dbReference type="PROSITE" id="PS50157">
    <property type="entry name" value="ZINC_FINGER_C2H2_2"/>
    <property type="match status" value="5"/>
</dbReference>
<dbReference type="KEGG" id="dre:569975"/>
<dbReference type="PhylomeDB" id="Q4V9E1"/>
<dbReference type="InterPro" id="IPR013087">
    <property type="entry name" value="Znf_C2H2_type"/>
</dbReference>
<evidence type="ECO:0000256" key="7">
    <source>
        <dbReference type="ARBA" id="ARBA00023242"/>
    </source>
</evidence>
<name>Q4V9E1_DANRE</name>
<evidence type="ECO:0000313" key="11">
    <source>
        <dbReference type="EMBL" id="AAH96938.1"/>
    </source>
</evidence>
<reference evidence="11" key="1">
    <citation type="submission" date="2005-06" db="EMBL/GenBank/DDBJ databases">
        <authorList>
            <consortium name="NIH - Zebrafish Gene Collection (ZGC) project"/>
        </authorList>
    </citation>
    <scope>NUCLEOTIDE SEQUENCE [LARGE SCALE MRNA]</scope>
    <source>
        <strain evidence="11">Singapore local strain</strain>
        <tissue evidence="11">Embryo</tissue>
    </source>
</reference>
<dbReference type="EMBL" id="BC096938">
    <property type="protein sequence ID" value="AAH96938.1"/>
    <property type="molecule type" value="mRNA"/>
</dbReference>
<keyword evidence="6" id="KW-0238">DNA-binding</keyword>
<feature type="compositionally biased region" description="Basic and acidic residues" evidence="9">
    <location>
        <begin position="11"/>
        <end position="22"/>
    </location>
</feature>
<accession>Q4V9E1</accession>
<keyword evidence="2" id="KW-0479">Metal-binding</keyword>
<dbReference type="SUPFAM" id="SSF57667">
    <property type="entry name" value="beta-beta-alpha zinc fingers"/>
    <property type="match status" value="3"/>
</dbReference>
<dbReference type="GO" id="GO:0005634">
    <property type="term" value="C:nucleus"/>
    <property type="evidence" value="ECO:0007669"/>
    <property type="project" value="UniProtKB-SubCell"/>
</dbReference>
<evidence type="ECO:0000256" key="5">
    <source>
        <dbReference type="ARBA" id="ARBA00022833"/>
    </source>
</evidence>
<evidence type="ECO:0000256" key="9">
    <source>
        <dbReference type="SAM" id="MobiDB-lite"/>
    </source>
</evidence>
<evidence type="ECO:0000256" key="4">
    <source>
        <dbReference type="ARBA" id="ARBA00022771"/>
    </source>
</evidence>
<dbReference type="PROSITE" id="PS00028">
    <property type="entry name" value="ZINC_FINGER_C2H2_1"/>
    <property type="match status" value="5"/>
</dbReference>
<protein>
    <submittedName>
        <fullName evidence="11">Zgc:113452</fullName>
    </submittedName>
</protein>
<feature type="domain" description="C2H2-type" evidence="10">
    <location>
        <begin position="181"/>
        <end position="208"/>
    </location>
</feature>
<evidence type="ECO:0000259" key="10">
    <source>
        <dbReference type="PROSITE" id="PS50157"/>
    </source>
</evidence>
<dbReference type="GeneID" id="569975"/>
<evidence type="ECO:0000256" key="1">
    <source>
        <dbReference type="ARBA" id="ARBA00004123"/>
    </source>
</evidence>
<dbReference type="Gene3D" id="3.30.160.60">
    <property type="entry name" value="Classic Zinc Finger"/>
    <property type="match status" value="5"/>
</dbReference>
<feature type="domain" description="C2H2-type" evidence="10">
    <location>
        <begin position="87"/>
        <end position="114"/>
    </location>
</feature>
<keyword evidence="4 8" id="KW-0863">Zinc-finger</keyword>
<proteinExistence type="evidence at transcript level"/>
<dbReference type="ZFIN" id="ZDB-GENE-050913-16">
    <property type="gene designation" value="zgc:113452"/>
</dbReference>
<dbReference type="PANTHER" id="PTHR14196:SF14">
    <property type="entry name" value="ZINC FINGER PROTEIN 721-LIKE"/>
    <property type="match status" value="1"/>
</dbReference>
<sequence>MSSTHTAVKTEFIKEESEEVRIPEPCGDEEEEALTLKKEEPEEHTAQIEIKLNEDLQDYEQPQYLSCSRIGTSLTQKRARRGKGFFFSCLECRMSFESKEHLMEHFRVHTGESSTQTNTLQKQPMFCHQCFREFSCREHLLEHYRIHKVEKPFPCEECGKSFYHKQSLANHANSHTDLRPYVCQHCGKGYIHEDSLIIHLRIHELDKPFKCDQCERSYTHKHSLTYHLKVHTGL</sequence>
<dbReference type="GO" id="GO:0003677">
    <property type="term" value="F:DNA binding"/>
    <property type="evidence" value="ECO:0007669"/>
    <property type="project" value="UniProtKB-KW"/>
</dbReference>
<evidence type="ECO:0000256" key="6">
    <source>
        <dbReference type="ARBA" id="ARBA00023125"/>
    </source>
</evidence>
<feature type="domain" description="C2H2-type" evidence="10">
    <location>
        <begin position="153"/>
        <end position="180"/>
    </location>
</feature>
<dbReference type="RefSeq" id="NP_001025411.2">
    <property type="nucleotide sequence ID" value="NM_001030240.2"/>
</dbReference>
<gene>
    <name evidence="11 12" type="ORF">zgc:113452</name>
</gene>
<feature type="domain" description="C2H2-type" evidence="10">
    <location>
        <begin position="125"/>
        <end position="152"/>
    </location>
</feature>
<dbReference type="FunFam" id="3.30.160.60:FF:002343">
    <property type="entry name" value="Zinc finger protein 33A"/>
    <property type="match status" value="1"/>
</dbReference>
<dbReference type="InterPro" id="IPR050717">
    <property type="entry name" value="C2H2-ZF_Transcription_Reg"/>
</dbReference>
<evidence type="ECO:0000256" key="3">
    <source>
        <dbReference type="ARBA" id="ARBA00022737"/>
    </source>
</evidence>
<dbReference type="Pfam" id="PF00096">
    <property type="entry name" value="zf-C2H2"/>
    <property type="match status" value="4"/>
</dbReference>
<evidence type="ECO:0000256" key="2">
    <source>
        <dbReference type="ARBA" id="ARBA00022723"/>
    </source>
</evidence>
<feature type="domain" description="C2H2-type" evidence="10">
    <location>
        <begin position="209"/>
        <end position="234"/>
    </location>
</feature>
<dbReference type="FunFam" id="3.30.160.60:FF:001004">
    <property type="entry name" value="Zinc finger protein 426"/>
    <property type="match status" value="1"/>
</dbReference>
<dbReference type="AlphaFoldDB" id="Q4V9E1"/>
<dbReference type="InterPro" id="IPR036236">
    <property type="entry name" value="Znf_C2H2_sf"/>
</dbReference>
<comment type="subcellular location">
    <subcellularLocation>
        <location evidence="1">Nucleus</location>
    </subcellularLocation>
</comment>
<keyword evidence="3" id="KW-0677">Repeat</keyword>
<evidence type="ECO:0000313" key="12">
    <source>
        <dbReference type="ZFIN" id="ZDB-GENE-050913-16"/>
    </source>
</evidence>
<feature type="region of interest" description="Disordered" evidence="9">
    <location>
        <begin position="1"/>
        <end position="27"/>
    </location>
</feature>
<evidence type="ECO:0000256" key="8">
    <source>
        <dbReference type="PROSITE-ProRule" id="PRU00042"/>
    </source>
</evidence>
<organism evidence="11">
    <name type="scientific">Danio rerio</name>
    <name type="common">Zebrafish</name>
    <name type="synonym">Brachydanio rerio</name>
    <dbReference type="NCBI Taxonomy" id="7955"/>
    <lineage>
        <taxon>Eukaryota</taxon>
        <taxon>Metazoa</taxon>
        <taxon>Chordata</taxon>
        <taxon>Craniata</taxon>
        <taxon>Vertebrata</taxon>
        <taxon>Euteleostomi</taxon>
        <taxon>Actinopterygii</taxon>
        <taxon>Neopterygii</taxon>
        <taxon>Teleostei</taxon>
        <taxon>Ostariophysi</taxon>
        <taxon>Cypriniformes</taxon>
        <taxon>Danionidae</taxon>
        <taxon>Danioninae</taxon>
        <taxon>Danio</taxon>
    </lineage>
</organism>
<dbReference type="OrthoDB" id="8117402at2759"/>
<keyword evidence="7" id="KW-0539">Nucleus</keyword>
<keyword evidence="5" id="KW-0862">Zinc</keyword>